<dbReference type="RefSeq" id="WP_284388864.1">
    <property type="nucleotide sequence ID" value="NZ_BSNG01000001.1"/>
</dbReference>
<keyword evidence="2" id="KW-0812">Transmembrane</keyword>
<dbReference type="InterPro" id="IPR040824">
    <property type="entry name" value="LPD3"/>
</dbReference>
<feature type="region of interest" description="Disordered" evidence="1">
    <location>
        <begin position="668"/>
        <end position="687"/>
    </location>
</feature>
<accession>A0ABQ5UAX5</accession>
<feature type="region of interest" description="Disordered" evidence="1">
    <location>
        <begin position="902"/>
        <end position="924"/>
    </location>
</feature>
<evidence type="ECO:0000313" key="7">
    <source>
        <dbReference type="Proteomes" id="UP001161406"/>
    </source>
</evidence>
<gene>
    <name evidence="6" type="ORF">GCM10007913_11910</name>
</gene>
<evidence type="ECO:0000256" key="2">
    <source>
        <dbReference type="SAM" id="Phobius"/>
    </source>
</evidence>
<feature type="domain" description="Inorganic pyrophosphatase" evidence="4">
    <location>
        <begin position="920"/>
        <end position="1056"/>
    </location>
</feature>
<dbReference type="Proteomes" id="UP001161406">
    <property type="component" value="Unassembled WGS sequence"/>
</dbReference>
<dbReference type="InterPro" id="IPR041595">
    <property type="entry name" value="Inorganic_Pase"/>
</dbReference>
<dbReference type="EMBL" id="BSNG01000001">
    <property type="protein sequence ID" value="GLQ09259.1"/>
    <property type="molecule type" value="Genomic_DNA"/>
</dbReference>
<evidence type="ECO:0000259" key="3">
    <source>
        <dbReference type="Pfam" id="PF18798"/>
    </source>
</evidence>
<feature type="domain" description="Large polyvalent protein-associated" evidence="5">
    <location>
        <begin position="1768"/>
        <end position="1955"/>
    </location>
</feature>
<dbReference type="Pfam" id="PF18798">
    <property type="entry name" value="LPD3"/>
    <property type="match status" value="1"/>
</dbReference>
<keyword evidence="2" id="KW-1133">Transmembrane helix</keyword>
<keyword evidence="2" id="KW-0472">Membrane</keyword>
<protein>
    <recommendedName>
        <fullName evidence="8">Inorganic pyrophosphatase domain-containing protein</fullName>
    </recommendedName>
</protein>
<evidence type="ECO:0000259" key="4">
    <source>
        <dbReference type="Pfam" id="PF18823"/>
    </source>
</evidence>
<evidence type="ECO:0000259" key="5">
    <source>
        <dbReference type="Pfam" id="PF18858"/>
    </source>
</evidence>
<feature type="compositionally biased region" description="Basic and acidic residues" evidence="1">
    <location>
        <begin position="668"/>
        <end position="680"/>
    </location>
</feature>
<feature type="region of interest" description="Disordered" evidence="1">
    <location>
        <begin position="466"/>
        <end position="505"/>
    </location>
</feature>
<proteinExistence type="predicted"/>
<comment type="caution">
    <text evidence="6">The sequence shown here is derived from an EMBL/GenBank/DDBJ whole genome shotgun (WGS) entry which is preliminary data.</text>
</comment>
<organism evidence="6 7">
    <name type="scientific">Devosia yakushimensis</name>
    <dbReference type="NCBI Taxonomy" id="470028"/>
    <lineage>
        <taxon>Bacteria</taxon>
        <taxon>Pseudomonadati</taxon>
        <taxon>Pseudomonadota</taxon>
        <taxon>Alphaproteobacteria</taxon>
        <taxon>Hyphomicrobiales</taxon>
        <taxon>Devosiaceae</taxon>
        <taxon>Devosia</taxon>
    </lineage>
</organism>
<feature type="compositionally biased region" description="Low complexity" evidence="1">
    <location>
        <begin position="813"/>
        <end position="831"/>
    </location>
</feature>
<evidence type="ECO:0000313" key="6">
    <source>
        <dbReference type="EMBL" id="GLQ09259.1"/>
    </source>
</evidence>
<evidence type="ECO:0000256" key="1">
    <source>
        <dbReference type="SAM" id="MobiDB-lite"/>
    </source>
</evidence>
<feature type="region of interest" description="Disordered" evidence="1">
    <location>
        <begin position="798"/>
        <end position="831"/>
    </location>
</feature>
<reference evidence="6" key="2">
    <citation type="submission" date="2023-01" db="EMBL/GenBank/DDBJ databases">
        <title>Draft genome sequence of Devosia yakushimensis strain NBRC 103855.</title>
        <authorList>
            <person name="Sun Q."/>
            <person name="Mori K."/>
        </authorList>
    </citation>
    <scope>NUCLEOTIDE SEQUENCE</scope>
    <source>
        <strain evidence="6">NBRC 103855</strain>
    </source>
</reference>
<feature type="region of interest" description="Disordered" evidence="1">
    <location>
        <begin position="1063"/>
        <end position="1086"/>
    </location>
</feature>
<evidence type="ECO:0008006" key="8">
    <source>
        <dbReference type="Google" id="ProtNLM"/>
    </source>
</evidence>
<name>A0ABQ5UAX5_9HYPH</name>
<dbReference type="InterPro" id="IPR041639">
    <property type="entry name" value="LPD39"/>
</dbReference>
<sequence length="2684" mass="287163">MPVIRSADFKPSDPFGIYAGRGNPLVPTPPGATGNKTGLLEQGTLDLSQRPVVRNPDGSVSTVSSMSFNEDGHEVLVPTIAPDGRRLSDDEAVALYRQTGQHLGKFSDPQSATAYAENLSLEQAQRFGQAANQQVQQNWQQLEQQDPGRYEVIDESGFDKWRQDWEAKQPGWIEDTARLLGGSLAKGTGALTQGVGAAVTALTNATTTPVINSIFGTEFGQANPLQAPADWLNTLGAKTQEGMSFATKEAIADSTPGGNILEPSTWTLGEKPSLVGYAALALDVFGQMTPVIAASIAAGPAGGAIAGGLQGGGAAQQQAATVIDQMAAEPGLLEKESAFYREQLAAGKTPEEALAATKAAAGQAAFILTAPISGLGGFATAKIIDPATAVLAGRSIVARILGRAGLSAAEEGSQEAAESVATNVGVNAGAGTSVGVADGTFADFLLGALAGAGPGAVAGALSPGGTTAGAGGAQPAVEPADAPPAPASAPTPTSANSAQVAPPKAGPLASALDYGLSKAPPAATLIVNDPALPGVGAGPEHGQTVTLASDQSGIDPSMRRVTMADGGDRVLGARLLQNVAGEPVAPDPQGATAPLTASTTMPGMPSAGSRTMVEAPGMEPFAARIEQYVTSDGASEAVIVDDNGEVLQLPVEYLRPLALTQQMIEEAERAENPPIDRDPVPESPTARQVGPAALAFPDATLASLFDLGRERQQIKRLERATGGSGNAFALRDHGLDRVRELADQLGVLPERVNEIADDYRYRAERAAKRTQSGLPQNMHGLNPDRLKAWQAERANGGIADNGEASPDIDGLKADTSAAPADSAPAVDTPAPIDPAARPDDATWWNGLPLGARKALLASAGVKRSEKSAWEKFSRGIQGRLAPLRIEMEGLDQARANSRALDAAANEAATSPQNELPEPSQAQKEAGNYKLGHHRIGGMDISIENPAGSERRGVDRGGKEWSVTMKSHYGYIRGTTGKDKDHIDIFVRPGTEELAEDAPIFVVDQVNGDGKFDEHKIMAGFSSSEQARRAYLANYSKGWKGLGSISAATLADFKRWIADGDTRKPFAPAEPVASQRRESDDADGAAAKPWNMEKELPLQILRLIRTGNALDPLRAVVDASGSNKELLDVWADTLGQHLTGMGGDRVMMQARPHGLEVTMPSPDGAEVVKKVFKGKELADLIRDALAHETAQRIARPLPIREDPAFEPDRQAMKAFKKGDKVEWTNPGTYRNADGSTREGLDRSGTIVQVHSADLGTFTVLTDGGGESMVPARMLRKPAQSESNLQNVQSEQIVQTFENEGSRAGRMALAKAITSEVNADPVEGNKKARELTTAVRSKRGAPAGRLFSRKAEPVAALDGNELGVDFNGPADMPALRAAALDWYRANLQGQEVVNAESGRTIIFGGVGGKKSINGKGEDIVRMVPALRSIVEGGRFIGEPQVDRRGRPDIKAVHSLEASVSLGGRTVDVVAIIRETPQGEFYYDLRKDNRLGARWSIKPPTEGVTEGQVPHPALEGDAEPDSLNIAIKKASDKQGQASSREGQGGRTVGAVRTELRRRGFGSLIDGLEQAGRLLIVEAVEVDAEPGVQGWTDPDGTITLIADHIAEGDAGSVLLHEAFHSGARPLLGSRNWRTLMLRLAGLYRQFEESNGSARAFFDAARARVQQAEGQGGPLSEPLRVEEFAAYAIEEYAAAPGALRKWIDDLLGEIKAWALQRWGRQIGAVTPSQLRSIAQAALRDAVGTGALPQGAQSRRNSVAGVAAAAGTKLSPKRVGEEIAGKLTDLKPALLAAVPLNYFAELKRPGMVAIDHYLKVKRSMDAYRGKKHSDMDQIAQEWRKYARLGLGGAKWNKDGRTRAAALADLMHETTLAGIDPSRTDRENTDKRGYDGLRARYLGLPPAGQQLYGKVRDVYKATADEMDAILLDNVRKTQEIAFRRAENKYREERERIAQSGLTGLDKSKAEKDAQDVYQNEMNRATWNMKARLTKLRLAFEASRVPAPYFPLARFGRYFVSVKDLDGTVISFSKRESAAEMRRLAEQMRAAYPTAKVEAGLQVERGGMRDAMDPRIVAEIESILGEAGVDGDVMDMIWQRYLETMPDLSARKRFIHRKGVAGFDGDALRTFASNQFHAAHQLGKLKYGLELQELANQAVDQAKKADDPVRGMILANELKKRHDWVMNPTGSRAIQAVTSTMFVWYLAATPAAALVNLSQTPMMAIPVLGARLGGIGKSTAAIARASADVARGRGSALRTRLSADEKRAMEAFYESGMIDRTQAHDLAGVGEVGVAYSPLRQRIMAVISWAYHNVEVWNREITALAAYRLAREAGQHEVAAIDTAHELTWAAHFDYSNSSRARAMQGDFAKVALTFQSHQVNMWYRLFRDIHQSVKGESPQARKEARYQLAGILGMMALFGGVNGFFGYNLLVALAGLAFDDDDDPRTFKAELDGYVIDMLGPDLGGIVLKGAPGHLLGIDLTSRLGMPDFFVRAPDNGSEGKDWFQDLIVGATGVVPSTFLSAIDGAGLISEGNIARGIEVMAPKAIKDAMQAYRYANEGVVSRKGDVVVDRSQIDVWDVLAEAVGFTPAVVAETYERNGVLKDAEQHVLDERRMLMNRFAMAHVQGDIEARTAAIDAIRTWNRKPYARAIPITSDSLEQSLKTRARNAAKREDGVIIANKDLNTMLREAMPARMH</sequence>
<dbReference type="NCBIfam" id="NF032893">
    <property type="entry name" value="tail-700"/>
    <property type="match status" value="1"/>
</dbReference>
<feature type="transmembrane region" description="Helical" evidence="2">
    <location>
        <begin position="2400"/>
        <end position="2427"/>
    </location>
</feature>
<reference evidence="6" key="1">
    <citation type="journal article" date="2014" name="Int. J. Syst. Evol. Microbiol.">
        <title>Complete genome of a new Firmicutes species belonging to the dominant human colonic microbiota ('Ruminococcus bicirculans') reveals two chromosomes and a selective capacity to utilize plant glucans.</title>
        <authorList>
            <consortium name="NISC Comparative Sequencing Program"/>
            <person name="Wegmann U."/>
            <person name="Louis P."/>
            <person name="Goesmann A."/>
            <person name="Henrissat B."/>
            <person name="Duncan S.H."/>
            <person name="Flint H.J."/>
        </authorList>
    </citation>
    <scope>NUCLEOTIDE SEQUENCE</scope>
    <source>
        <strain evidence="6">NBRC 103855</strain>
    </source>
</reference>
<dbReference type="Pfam" id="PF18858">
    <property type="entry name" value="LPD39"/>
    <property type="match status" value="1"/>
</dbReference>
<keyword evidence="7" id="KW-1185">Reference proteome</keyword>
<dbReference type="Pfam" id="PF18823">
    <property type="entry name" value="InPase"/>
    <property type="match status" value="1"/>
</dbReference>
<feature type="domain" description="Large polyvalent protein-associated" evidence="3">
    <location>
        <begin position="1369"/>
        <end position="1480"/>
    </location>
</feature>